<dbReference type="PANTHER" id="PTHR23300:SF0">
    <property type="entry name" value="METHANETHIOL OXIDASE"/>
    <property type="match status" value="1"/>
</dbReference>
<dbReference type="InterPro" id="IPR008826">
    <property type="entry name" value="Se-bd"/>
</dbReference>
<keyword evidence="4" id="KW-1185">Reference proteome</keyword>
<dbReference type="AlphaFoldDB" id="A0AAN7QG52"/>
<dbReference type="PANTHER" id="PTHR23300">
    <property type="entry name" value="METHANETHIOL OXIDASE"/>
    <property type="match status" value="1"/>
</dbReference>
<evidence type="ECO:0008006" key="5">
    <source>
        <dbReference type="Google" id="ProtNLM"/>
    </source>
</evidence>
<sequence length="355" mass="40408">MSETAGIGYATPLEATKGPREKLIYAVCVQPNRTPTKTDHLATIDVDPHSKTYCKVLHRTYSKHPEDEFHHSGWNICSSCYHKKPCCDFPPRDKLILPALRSNRVYVLDTGRDPKAPTIFKIIEPAEMEALNCTYPHTTHCLPTGEIMMSTMGDRNENAKGDFVLVDAKTYETKGTWVVGEKAKFGYDYWYQPYHDILVASEWTAPKVFNTGFSFDHIATDDIYGKSLNFYSWNQRKLIQTIDLGRDGFAPLEVRFLHDPKESQGYVGCAVNANVFRFFKKGDGTWDAHKVISIPPKKVSGWVAEFMPGLMTDILISLDDKYLYFSNWLHGDVRQYDISDPKNPKLTGTMTKILI</sequence>
<proteinExistence type="inferred from homology"/>
<evidence type="ECO:0000256" key="2">
    <source>
        <dbReference type="ARBA" id="ARBA00023266"/>
    </source>
</evidence>
<dbReference type="SUPFAM" id="SSF75011">
    <property type="entry name" value="3-carboxy-cis,cis-mucoante lactonizing enzyme"/>
    <property type="match status" value="1"/>
</dbReference>
<accession>A0AAN7QG52</accession>
<evidence type="ECO:0000313" key="3">
    <source>
        <dbReference type="EMBL" id="KAK4876783.1"/>
    </source>
</evidence>
<dbReference type="Proteomes" id="UP001353858">
    <property type="component" value="Unassembled WGS sequence"/>
</dbReference>
<dbReference type="EMBL" id="JARPUR010000004">
    <property type="protein sequence ID" value="KAK4876783.1"/>
    <property type="molecule type" value="Genomic_DNA"/>
</dbReference>
<gene>
    <name evidence="3" type="ORF">RN001_009289</name>
</gene>
<comment type="similarity">
    <text evidence="1">Belongs to the selenium-binding protein family.</text>
</comment>
<evidence type="ECO:0000256" key="1">
    <source>
        <dbReference type="ARBA" id="ARBA00005606"/>
    </source>
</evidence>
<organism evidence="3 4">
    <name type="scientific">Aquatica leii</name>
    <dbReference type="NCBI Taxonomy" id="1421715"/>
    <lineage>
        <taxon>Eukaryota</taxon>
        <taxon>Metazoa</taxon>
        <taxon>Ecdysozoa</taxon>
        <taxon>Arthropoda</taxon>
        <taxon>Hexapoda</taxon>
        <taxon>Insecta</taxon>
        <taxon>Pterygota</taxon>
        <taxon>Neoptera</taxon>
        <taxon>Endopterygota</taxon>
        <taxon>Coleoptera</taxon>
        <taxon>Polyphaga</taxon>
        <taxon>Elateriformia</taxon>
        <taxon>Elateroidea</taxon>
        <taxon>Lampyridae</taxon>
        <taxon>Luciolinae</taxon>
        <taxon>Aquatica</taxon>
    </lineage>
</organism>
<dbReference type="GO" id="GO:0008430">
    <property type="term" value="F:selenium binding"/>
    <property type="evidence" value="ECO:0007669"/>
    <property type="project" value="InterPro"/>
</dbReference>
<protein>
    <recommendedName>
        <fullName evidence="5">Selenium-binding protein 1</fullName>
    </recommendedName>
</protein>
<keyword evidence="2" id="KW-0711">Selenium</keyword>
<reference evidence="4" key="1">
    <citation type="submission" date="2023-01" db="EMBL/GenBank/DDBJ databases">
        <title>Key to firefly adult light organ development and bioluminescence: homeobox transcription factors regulate luciferase expression and transportation to peroxisome.</title>
        <authorList>
            <person name="Fu X."/>
        </authorList>
    </citation>
    <scope>NUCLEOTIDE SEQUENCE [LARGE SCALE GENOMIC DNA]</scope>
</reference>
<evidence type="ECO:0000313" key="4">
    <source>
        <dbReference type="Proteomes" id="UP001353858"/>
    </source>
</evidence>
<dbReference type="Pfam" id="PF05694">
    <property type="entry name" value="SBP56"/>
    <property type="match status" value="1"/>
</dbReference>
<name>A0AAN7QG52_9COLE</name>
<comment type="caution">
    <text evidence="3">The sequence shown here is derived from an EMBL/GenBank/DDBJ whole genome shotgun (WGS) entry which is preliminary data.</text>
</comment>